<dbReference type="EMBL" id="AP017312">
    <property type="protein sequence ID" value="BAU27845.1"/>
    <property type="molecule type" value="Genomic_DNA"/>
</dbReference>
<evidence type="ECO:0000313" key="3">
    <source>
        <dbReference type="Proteomes" id="UP000217696"/>
    </source>
</evidence>
<name>A0A0U5AVT7_9BACL</name>
<feature type="compositionally biased region" description="Basic and acidic residues" evidence="1">
    <location>
        <begin position="113"/>
        <end position="122"/>
    </location>
</feature>
<accession>A0A0U5AVT7</accession>
<feature type="compositionally biased region" description="Basic and acidic residues" evidence="1">
    <location>
        <begin position="89"/>
        <end position="101"/>
    </location>
</feature>
<dbReference type="AlphaFoldDB" id="A0A0U5AVT7"/>
<dbReference type="Proteomes" id="UP000217696">
    <property type="component" value="Chromosome"/>
</dbReference>
<feature type="compositionally biased region" description="Basic and acidic residues" evidence="1">
    <location>
        <begin position="49"/>
        <end position="70"/>
    </location>
</feature>
<dbReference type="KEGG" id="asoc:CB4_02019"/>
<keyword evidence="3" id="KW-1185">Reference proteome</keyword>
<evidence type="ECO:0000256" key="1">
    <source>
        <dbReference type="SAM" id="MobiDB-lite"/>
    </source>
</evidence>
<proteinExistence type="predicted"/>
<reference evidence="2 3" key="1">
    <citation type="submission" date="2015-12" db="EMBL/GenBank/DDBJ databases">
        <title>Genome sequence of Aneurinibacillus soli.</title>
        <authorList>
            <person name="Lee J.S."/>
            <person name="Lee K.C."/>
            <person name="Kim K.K."/>
            <person name="Lee B.W."/>
        </authorList>
    </citation>
    <scope>NUCLEOTIDE SEQUENCE [LARGE SCALE GENOMIC DNA]</scope>
    <source>
        <strain evidence="2 3">CB4</strain>
    </source>
</reference>
<dbReference type="RefSeq" id="WP_096465504.1">
    <property type="nucleotide sequence ID" value="NZ_AP017312.1"/>
</dbReference>
<protein>
    <submittedName>
        <fullName evidence="2">Uncharacterized protein</fullName>
    </submittedName>
</protein>
<sequence>MVVPIIFGVLAVVVLILVIFFNTRALSEPSKNTVDEMKQQETVMIKDGKVMEEEKGDPADMMDQDYRDALRQFQTTGKKSSQATSNKESTTERMQDEEYRNALRAMTNSKPSNRSDDRKNGR</sequence>
<dbReference type="OrthoDB" id="10014463at2"/>
<feature type="region of interest" description="Disordered" evidence="1">
    <location>
        <begin position="49"/>
        <end position="122"/>
    </location>
</feature>
<organism evidence="2 3">
    <name type="scientific">Aneurinibacillus soli</name>
    <dbReference type="NCBI Taxonomy" id="1500254"/>
    <lineage>
        <taxon>Bacteria</taxon>
        <taxon>Bacillati</taxon>
        <taxon>Bacillota</taxon>
        <taxon>Bacilli</taxon>
        <taxon>Bacillales</taxon>
        <taxon>Paenibacillaceae</taxon>
        <taxon>Aneurinibacillus group</taxon>
        <taxon>Aneurinibacillus</taxon>
    </lineage>
</organism>
<evidence type="ECO:0000313" key="2">
    <source>
        <dbReference type="EMBL" id="BAU27845.1"/>
    </source>
</evidence>
<feature type="compositionally biased region" description="Polar residues" evidence="1">
    <location>
        <begin position="72"/>
        <end position="88"/>
    </location>
</feature>
<gene>
    <name evidence="2" type="ORF">CB4_02019</name>
</gene>